<gene>
    <name evidence="1" type="ORF">FRX31_024823</name>
</gene>
<dbReference type="AlphaFoldDB" id="A0A7J6VLG3"/>
<comment type="caution">
    <text evidence="1">The sequence shown here is derived from an EMBL/GenBank/DDBJ whole genome shotgun (WGS) entry which is preliminary data.</text>
</comment>
<dbReference type="EMBL" id="JABWDY010030468">
    <property type="protein sequence ID" value="KAF5185591.1"/>
    <property type="molecule type" value="Genomic_DNA"/>
</dbReference>
<evidence type="ECO:0000313" key="2">
    <source>
        <dbReference type="Proteomes" id="UP000554482"/>
    </source>
</evidence>
<dbReference type="Proteomes" id="UP000554482">
    <property type="component" value="Unassembled WGS sequence"/>
</dbReference>
<organism evidence="1 2">
    <name type="scientific">Thalictrum thalictroides</name>
    <name type="common">Rue-anemone</name>
    <name type="synonym">Anemone thalictroides</name>
    <dbReference type="NCBI Taxonomy" id="46969"/>
    <lineage>
        <taxon>Eukaryota</taxon>
        <taxon>Viridiplantae</taxon>
        <taxon>Streptophyta</taxon>
        <taxon>Embryophyta</taxon>
        <taxon>Tracheophyta</taxon>
        <taxon>Spermatophyta</taxon>
        <taxon>Magnoliopsida</taxon>
        <taxon>Ranunculales</taxon>
        <taxon>Ranunculaceae</taxon>
        <taxon>Thalictroideae</taxon>
        <taxon>Thalictrum</taxon>
    </lineage>
</organism>
<keyword evidence="2" id="KW-1185">Reference proteome</keyword>
<accession>A0A7J6VLG3</accession>
<protein>
    <submittedName>
        <fullName evidence="1">Uncharacterized protein</fullName>
    </submittedName>
</protein>
<evidence type="ECO:0000313" key="1">
    <source>
        <dbReference type="EMBL" id="KAF5185591.1"/>
    </source>
</evidence>
<reference evidence="1 2" key="1">
    <citation type="submission" date="2020-06" db="EMBL/GenBank/DDBJ databases">
        <title>Transcriptomic and genomic resources for Thalictrum thalictroides and T. hernandezii: Facilitating candidate gene discovery in an emerging model plant lineage.</title>
        <authorList>
            <person name="Arias T."/>
            <person name="Riano-Pachon D.M."/>
            <person name="Di Stilio V.S."/>
        </authorList>
    </citation>
    <scope>NUCLEOTIDE SEQUENCE [LARGE SCALE GENOMIC DNA]</scope>
    <source>
        <strain evidence="2">cv. WT478/WT964</strain>
        <tissue evidence="1">Leaves</tissue>
    </source>
</reference>
<name>A0A7J6VLG3_THATH</name>
<sequence>MRLGREVSCVVGTAGASSSGSSTNYGGNGPIEMDAYGVHSPKKNGSNVNLLNLFGNTTNKGDIQFGSFTGKVFGHFTSTCPKDVQPKQQKGARVWLQKQGHEVNNEGNNNIAATEWVMNQPTKVGRDEDKPITMNATTTLQIRGVHGSNQEAIGEGNWELPKKRHTCRARGDNLGSPKGGQVIDNNKGEEVNMGSLDRQRTLARNKALHEKEILGSYRERPNRVDMGQDLGPPV</sequence>
<proteinExistence type="predicted"/>